<keyword evidence="3" id="KW-1185">Reference proteome</keyword>
<proteinExistence type="predicted"/>
<evidence type="ECO:0000313" key="3">
    <source>
        <dbReference type="Proteomes" id="UP001367676"/>
    </source>
</evidence>
<protein>
    <submittedName>
        <fullName evidence="2">Uncharacterized protein</fullName>
    </submittedName>
</protein>
<organism evidence="2 3">
    <name type="scientific">Parthenolecanium corni</name>
    <dbReference type="NCBI Taxonomy" id="536013"/>
    <lineage>
        <taxon>Eukaryota</taxon>
        <taxon>Metazoa</taxon>
        <taxon>Ecdysozoa</taxon>
        <taxon>Arthropoda</taxon>
        <taxon>Hexapoda</taxon>
        <taxon>Insecta</taxon>
        <taxon>Pterygota</taxon>
        <taxon>Neoptera</taxon>
        <taxon>Paraneoptera</taxon>
        <taxon>Hemiptera</taxon>
        <taxon>Sternorrhyncha</taxon>
        <taxon>Coccoidea</taxon>
        <taxon>Coccidae</taxon>
        <taxon>Parthenolecanium</taxon>
    </lineage>
</organism>
<accession>A0AAN9Y5Z1</accession>
<name>A0AAN9Y5Z1_9HEMI</name>
<feature type="region of interest" description="Disordered" evidence="1">
    <location>
        <begin position="88"/>
        <end position="112"/>
    </location>
</feature>
<comment type="caution">
    <text evidence="2">The sequence shown here is derived from an EMBL/GenBank/DDBJ whole genome shotgun (WGS) entry which is preliminary data.</text>
</comment>
<feature type="compositionally biased region" description="Basic and acidic residues" evidence="1">
    <location>
        <begin position="88"/>
        <end position="97"/>
    </location>
</feature>
<sequence length="131" mass="14707">MEQDLGPALYALAAREVAFAALPCAGCRSGPRVRVLAARYCLRAYVGHRRGLRNVVSVNPGRWSVFGPEVMINRDRRGHSYRDVRGEILGSSRDEPKRKHLPSMFSSDQERKLEVRRRSDTALVLTVNDAS</sequence>
<reference evidence="2 3" key="1">
    <citation type="submission" date="2024-03" db="EMBL/GenBank/DDBJ databases">
        <title>Adaptation during the transition from Ophiocordyceps entomopathogen to insect associate is accompanied by gene loss and intensified selection.</title>
        <authorList>
            <person name="Ward C.M."/>
            <person name="Onetto C.A."/>
            <person name="Borneman A.R."/>
        </authorList>
    </citation>
    <scope>NUCLEOTIDE SEQUENCE [LARGE SCALE GENOMIC DNA]</scope>
    <source>
        <strain evidence="2">AWRI1</strain>
        <tissue evidence="2">Single Adult Female</tissue>
    </source>
</reference>
<dbReference type="EMBL" id="JBBCAQ010000015">
    <property type="protein sequence ID" value="KAK7597997.1"/>
    <property type="molecule type" value="Genomic_DNA"/>
</dbReference>
<evidence type="ECO:0000256" key="1">
    <source>
        <dbReference type="SAM" id="MobiDB-lite"/>
    </source>
</evidence>
<evidence type="ECO:0000313" key="2">
    <source>
        <dbReference type="EMBL" id="KAK7597997.1"/>
    </source>
</evidence>
<dbReference type="Proteomes" id="UP001367676">
    <property type="component" value="Unassembled WGS sequence"/>
</dbReference>
<gene>
    <name evidence="2" type="ORF">V9T40_009818</name>
</gene>
<dbReference type="AlphaFoldDB" id="A0AAN9Y5Z1"/>